<evidence type="ECO:0000256" key="3">
    <source>
        <dbReference type="ARBA" id="ARBA00023242"/>
    </source>
</evidence>
<dbReference type="SMART" id="SM00906">
    <property type="entry name" value="Fungal_trans"/>
    <property type="match status" value="1"/>
</dbReference>
<dbReference type="AlphaFoldDB" id="A0A8J5QJE9"/>
<reference evidence="7 8" key="1">
    <citation type="journal article" date="2021" name="DNA Res.">
        <title>Genome analysis of Candida subhashii reveals its hybrid nature and dual mitochondrial genome conformations.</title>
        <authorList>
            <person name="Mixao V."/>
            <person name="Hegedusova E."/>
            <person name="Saus E."/>
            <person name="Pryszcz L.P."/>
            <person name="Cillingova A."/>
            <person name="Nosek J."/>
            <person name="Gabaldon T."/>
        </authorList>
    </citation>
    <scope>NUCLEOTIDE SEQUENCE [LARGE SCALE GENOMIC DNA]</scope>
    <source>
        <strain evidence="7 8">CBS 10753</strain>
    </source>
</reference>
<feature type="compositionally biased region" description="Low complexity" evidence="4">
    <location>
        <begin position="172"/>
        <end position="186"/>
    </location>
</feature>
<dbReference type="Pfam" id="PF04082">
    <property type="entry name" value="Fungal_trans"/>
    <property type="match status" value="1"/>
</dbReference>
<dbReference type="PANTHER" id="PTHR47424">
    <property type="entry name" value="REGULATORY PROTEIN GAL4"/>
    <property type="match status" value="1"/>
</dbReference>
<dbReference type="Proteomes" id="UP000694255">
    <property type="component" value="Unassembled WGS sequence"/>
</dbReference>
<keyword evidence="2" id="KW-0804">Transcription</keyword>
<keyword evidence="5" id="KW-0472">Membrane</keyword>
<evidence type="ECO:0000256" key="4">
    <source>
        <dbReference type="SAM" id="MobiDB-lite"/>
    </source>
</evidence>
<feature type="compositionally biased region" description="Pro residues" evidence="4">
    <location>
        <begin position="207"/>
        <end position="238"/>
    </location>
</feature>
<dbReference type="PANTHER" id="PTHR47424:SF6">
    <property type="entry name" value="PROLINE UTILIZATION TRANS-ACTIVATOR"/>
    <property type="match status" value="1"/>
</dbReference>
<feature type="region of interest" description="Disordered" evidence="4">
    <location>
        <begin position="369"/>
        <end position="404"/>
    </location>
</feature>
<feature type="compositionally biased region" description="Basic and acidic residues" evidence="4">
    <location>
        <begin position="391"/>
        <end position="400"/>
    </location>
</feature>
<dbReference type="InterPro" id="IPR007219">
    <property type="entry name" value="XnlR_reg_dom"/>
</dbReference>
<dbReference type="InterPro" id="IPR001138">
    <property type="entry name" value="Zn2Cys6_DnaBD"/>
</dbReference>
<evidence type="ECO:0000256" key="2">
    <source>
        <dbReference type="ARBA" id="ARBA00023163"/>
    </source>
</evidence>
<keyword evidence="5" id="KW-1133">Transmembrane helix</keyword>
<dbReference type="CDD" id="cd12148">
    <property type="entry name" value="fungal_TF_MHR"/>
    <property type="match status" value="1"/>
</dbReference>
<evidence type="ECO:0000256" key="5">
    <source>
        <dbReference type="SAM" id="Phobius"/>
    </source>
</evidence>
<feature type="transmembrane region" description="Helical" evidence="5">
    <location>
        <begin position="830"/>
        <end position="853"/>
    </location>
</feature>
<sequence length="989" mass="112178">MTDIINTNTTNTGNTNTLSKKRVRRLPPDKRQKVSTACDSCKKRKFKCSGENPCQLCTKKGLPCSYTIIDKRSLKSERMAQLKQQQRDQHHHHANPLDFSRTEDDQYSQSSVSPNSVVSSQISPPFRGPGSITPSLQDPQQQQQQQQPQQPQQYQMAYNVPAYPPPVGGQSYPPHSYQPQQQQQHVPPAPPPAPHHHQQQQQQYGQQPPPFPYPNQYPPPHQQAPYQSGPPPPPPPMGMPHGYDYRNQQQQPGLPPPRAGSLQPMNPHYAQPGMPHPPPPQQQHASASSIGHQLPPPPPSGFSPQSYTSVSSMHATPSSTLLPPGETKQHGILTPETTPNDSSTSPNHYIPKSLQPLLSFPIVANPVETDTQENDDEEEEESSSGSGDDNATIKKEKDSKSGVSNQMGRSVILLNDKSGTFRYMGETSPLSLLYEARNIFVQYVGTTKLTEDLRGCPVIDKPLPIKSHISVQLPSVEQRDIYVDEFSRNINDTFYIFDMKKFRIEIVDAVYQDPMNEKNKIMMILLYFVLAIGATYSDFAQGKPAAITGAAYFESGLNLLRDVVEDSEMWVVIAHYLQFHYYQAILKKSTAWIHLNLAIKYAQSLGLHRSFVNEQFSKMSEETEYRKRLFRSLYTSDRISSTFIGRPLTINDYDWDDPCRMVNPNPSMELFPTSRMDFDYNARCQIELSKICTMIGKIVSNFYRDRIIDLNRTKKLIIDLRLWSKNLDPQLSLDNILKPDDIPNNTHGENTQILLMTHLLQLYSIMLLSRPFFMYNAVTLINSDLAKSKIQDEKLTQEFCHAATKSSILAVKLMNHYMNTAFKQTKRMECYIIITCCFYSSIVIGVTILSGGFEQEGYTENDLVDLLRNTEYILNHYSKCNKGAERYAEITHDMINALVNRHNKPKLEDSREDSIMPKSDSDEDIDYRLLNDFNFLDDPNDNLQSLIEFQQFFVAQDIASTSSGGSGSGDGTSMPYDYGNYELFFGDKY</sequence>
<feature type="region of interest" description="Disordered" evidence="4">
    <location>
        <begin position="78"/>
        <end position="352"/>
    </location>
</feature>
<feature type="compositionally biased region" description="Acidic residues" evidence="4">
    <location>
        <begin position="370"/>
        <end position="382"/>
    </location>
</feature>
<dbReference type="PROSITE" id="PS00463">
    <property type="entry name" value="ZN2_CY6_FUNGAL_1"/>
    <property type="match status" value="1"/>
</dbReference>
<feature type="compositionally biased region" description="Polar residues" evidence="4">
    <location>
        <begin position="302"/>
        <end position="321"/>
    </location>
</feature>
<feature type="compositionally biased region" description="Polar residues" evidence="4">
    <location>
        <begin position="335"/>
        <end position="347"/>
    </location>
</feature>
<dbReference type="CDD" id="cd00067">
    <property type="entry name" value="GAL4"/>
    <property type="match status" value="1"/>
</dbReference>
<organism evidence="7 8">
    <name type="scientific">[Candida] subhashii</name>
    <dbReference type="NCBI Taxonomy" id="561895"/>
    <lineage>
        <taxon>Eukaryota</taxon>
        <taxon>Fungi</taxon>
        <taxon>Dikarya</taxon>
        <taxon>Ascomycota</taxon>
        <taxon>Saccharomycotina</taxon>
        <taxon>Pichiomycetes</taxon>
        <taxon>Debaryomycetaceae</taxon>
        <taxon>Spathaspora</taxon>
    </lineage>
</organism>
<accession>A0A8J5QJE9</accession>
<feature type="compositionally biased region" description="Low complexity" evidence="4">
    <location>
        <begin position="137"/>
        <end position="155"/>
    </location>
</feature>
<keyword evidence="1" id="KW-0805">Transcription regulation</keyword>
<feature type="region of interest" description="Disordered" evidence="4">
    <location>
        <begin position="1"/>
        <end position="31"/>
    </location>
</feature>
<gene>
    <name evidence="7" type="ORF">J8A68_002286</name>
</gene>
<evidence type="ECO:0000259" key="6">
    <source>
        <dbReference type="PROSITE" id="PS50048"/>
    </source>
</evidence>
<dbReference type="GeneID" id="73469087"/>
<dbReference type="Pfam" id="PF00172">
    <property type="entry name" value="Zn_clus"/>
    <property type="match status" value="1"/>
</dbReference>
<evidence type="ECO:0000256" key="1">
    <source>
        <dbReference type="ARBA" id="ARBA00023015"/>
    </source>
</evidence>
<dbReference type="EMBL" id="JAGSYN010000104">
    <property type="protein sequence ID" value="KAG7664182.1"/>
    <property type="molecule type" value="Genomic_DNA"/>
</dbReference>
<dbReference type="SMART" id="SM00066">
    <property type="entry name" value="GAL4"/>
    <property type="match status" value="1"/>
</dbReference>
<dbReference type="RefSeq" id="XP_049264414.1">
    <property type="nucleotide sequence ID" value="XM_049406020.1"/>
</dbReference>
<evidence type="ECO:0000313" key="7">
    <source>
        <dbReference type="EMBL" id="KAG7664182.1"/>
    </source>
</evidence>
<dbReference type="PROSITE" id="PS50048">
    <property type="entry name" value="ZN2_CY6_FUNGAL_2"/>
    <property type="match status" value="1"/>
</dbReference>
<dbReference type="InterPro" id="IPR051127">
    <property type="entry name" value="Fungal_SecMet_Regulators"/>
</dbReference>
<name>A0A8J5QJE9_9ASCO</name>
<dbReference type="OrthoDB" id="3364175at2759"/>
<feature type="compositionally biased region" description="Low complexity" evidence="4">
    <location>
        <begin position="1"/>
        <end position="17"/>
    </location>
</feature>
<feature type="compositionally biased region" description="Low complexity" evidence="4">
    <location>
        <begin position="107"/>
        <end position="125"/>
    </location>
</feature>
<dbReference type="GO" id="GO:0006351">
    <property type="term" value="P:DNA-templated transcription"/>
    <property type="evidence" value="ECO:0007669"/>
    <property type="project" value="InterPro"/>
</dbReference>
<feature type="domain" description="Zn(2)-C6 fungal-type" evidence="6">
    <location>
        <begin position="37"/>
        <end position="66"/>
    </location>
</feature>
<keyword evidence="5" id="KW-0812">Transmembrane</keyword>
<feature type="compositionally biased region" description="Basic and acidic residues" evidence="4">
    <location>
        <begin position="78"/>
        <end position="88"/>
    </location>
</feature>
<dbReference type="GO" id="GO:0008270">
    <property type="term" value="F:zinc ion binding"/>
    <property type="evidence" value="ECO:0007669"/>
    <property type="project" value="InterPro"/>
</dbReference>
<keyword evidence="3" id="KW-0539">Nucleus</keyword>
<dbReference type="GO" id="GO:0003677">
    <property type="term" value="F:DNA binding"/>
    <property type="evidence" value="ECO:0007669"/>
    <property type="project" value="UniProtKB-KW"/>
</dbReference>
<evidence type="ECO:0000313" key="8">
    <source>
        <dbReference type="Proteomes" id="UP000694255"/>
    </source>
</evidence>
<keyword evidence="8" id="KW-1185">Reference proteome</keyword>
<proteinExistence type="predicted"/>
<comment type="caution">
    <text evidence="7">The sequence shown here is derived from an EMBL/GenBank/DDBJ whole genome shotgun (WGS) entry which is preliminary data.</text>
</comment>
<dbReference type="GO" id="GO:0000981">
    <property type="term" value="F:DNA-binding transcription factor activity, RNA polymerase II-specific"/>
    <property type="evidence" value="ECO:0007669"/>
    <property type="project" value="InterPro"/>
</dbReference>
<protein>
    <recommendedName>
        <fullName evidence="6">Zn(2)-C6 fungal-type domain-containing protein</fullName>
    </recommendedName>
</protein>